<sequence length="440" mass="46326">MTDAVPRARLRLDPARIARGRRVSGRRRGLLVGLLLFVVYAAGIGLHAQPGSDLRAAEAHILLTTESIVHDGDAELTNQYRQRSWRDLRPGTLVPTALAVDGRLSEPHGLVFPALLAPAYAVGGRLGVELFLALIAAIGFAIAAALARRLVPDPWASGTALAVGLSPPAVIGATTIAPVMTCATLIAAAALLALRVRDNPLHGPAVGCALLLAPVIWLSGPATIPAAVVAVMLVRWLGRRRRTWTGIAATEILLMSVIIYVTVNDRLHDGLTAYASSVLPHTPTGAADIGDYAERLTRLWRLLVTPPGGILLYAPVLILCAGSIGLLWRSRRDRLARTFPQEADIEVSAGLLAAVCLAAFITAVLLIPATGARWPGETLAVALPCAAGLAAWAMRRWVRVGVALALVGVVLTAWILIAARVDDGAGLAPVRGSIPWAMLR</sequence>
<feature type="transmembrane region" description="Helical" evidence="1">
    <location>
        <begin position="400"/>
        <end position="419"/>
    </location>
</feature>
<evidence type="ECO:0000313" key="2">
    <source>
        <dbReference type="EMBL" id="CAB4942359.1"/>
    </source>
</evidence>
<feature type="transmembrane region" description="Helical" evidence="1">
    <location>
        <begin position="310"/>
        <end position="328"/>
    </location>
</feature>
<proteinExistence type="predicted"/>
<name>A0A6J7JHN9_9ZZZZ</name>
<keyword evidence="1" id="KW-1133">Transmembrane helix</keyword>
<protein>
    <submittedName>
        <fullName evidence="2">Unannotated protein</fullName>
    </submittedName>
</protein>
<evidence type="ECO:0000256" key="1">
    <source>
        <dbReference type="SAM" id="Phobius"/>
    </source>
</evidence>
<keyword evidence="1" id="KW-0472">Membrane</keyword>
<keyword evidence="1" id="KW-0812">Transmembrane</keyword>
<feature type="transmembrane region" description="Helical" evidence="1">
    <location>
        <begin position="349"/>
        <end position="368"/>
    </location>
</feature>
<organism evidence="2">
    <name type="scientific">freshwater metagenome</name>
    <dbReference type="NCBI Taxonomy" id="449393"/>
    <lineage>
        <taxon>unclassified sequences</taxon>
        <taxon>metagenomes</taxon>
        <taxon>ecological metagenomes</taxon>
    </lineage>
</organism>
<feature type="transmembrane region" description="Helical" evidence="1">
    <location>
        <begin position="29"/>
        <end position="48"/>
    </location>
</feature>
<dbReference type="AlphaFoldDB" id="A0A6J7JHN9"/>
<feature type="transmembrane region" description="Helical" evidence="1">
    <location>
        <begin position="214"/>
        <end position="237"/>
    </location>
</feature>
<dbReference type="EMBL" id="CAFBMX010000011">
    <property type="protein sequence ID" value="CAB4942359.1"/>
    <property type="molecule type" value="Genomic_DNA"/>
</dbReference>
<accession>A0A6J7JHN9</accession>
<feature type="transmembrane region" description="Helical" evidence="1">
    <location>
        <begin position="130"/>
        <end position="148"/>
    </location>
</feature>
<feature type="transmembrane region" description="Helical" evidence="1">
    <location>
        <begin position="244"/>
        <end position="263"/>
    </location>
</feature>
<feature type="transmembrane region" description="Helical" evidence="1">
    <location>
        <begin position="169"/>
        <end position="194"/>
    </location>
</feature>
<gene>
    <name evidence="2" type="ORF">UFOPK3674_01901</name>
</gene>
<reference evidence="2" key="1">
    <citation type="submission" date="2020-05" db="EMBL/GenBank/DDBJ databases">
        <authorList>
            <person name="Chiriac C."/>
            <person name="Salcher M."/>
            <person name="Ghai R."/>
            <person name="Kavagutti S V."/>
        </authorList>
    </citation>
    <scope>NUCLEOTIDE SEQUENCE</scope>
</reference>
<feature type="transmembrane region" description="Helical" evidence="1">
    <location>
        <begin position="374"/>
        <end position="393"/>
    </location>
</feature>